<dbReference type="STRING" id="46835.A0A504YCF5"/>
<evidence type="ECO:0000256" key="8">
    <source>
        <dbReference type="SAM" id="MobiDB-lite"/>
    </source>
</evidence>
<keyword evidence="5" id="KW-0498">Mitosis</keyword>
<dbReference type="PROSITE" id="PS50294">
    <property type="entry name" value="WD_REPEATS_REGION"/>
    <property type="match status" value="1"/>
</dbReference>
<sequence>MSHSSFARSLSDVSGGDGSLSRTLLECSHSSSGSGNITASVLLSKMRMNIQKTPKGTPSRLPLTPCGAKEADHGVNSRKTPGYSNKTPAAGVKSLLENEGDRFIPNRKSTDLTRAQHAIKDDGENVAPEDAAYHRATAECLNSGDTGGSRILRFKSDVRDVVTAMPKGPAASPTKKANSQRAIPRVPEKVLDAPDILDDFYLNILDWSADNILAIALNQEVYLWNASSGDITCLMSAGLEGEYVSSISWSPDAPNVLAVGLSAGRVQLWNATTQSLLRTMRLGDVSAGGRVPVVTWREHVVSSGSRSGHIRHHDTRVARHEIGVNDFHTQEVCGLAWSSDKQHLASGANDNCVGVWPASILSERGTGIQPRVTLTDHQAAVKALSWCPWKPNLLCTGGGTNDHTLRFWNGTTGNCVKSVDVVAQVSGIIWNSAYRKFSLLMADRKTS</sequence>
<feature type="domain" description="CDC20/Fizzy WD40" evidence="9">
    <location>
        <begin position="191"/>
        <end position="437"/>
    </location>
</feature>
<dbReference type="InterPro" id="IPR015943">
    <property type="entry name" value="WD40/YVTN_repeat-like_dom_sf"/>
</dbReference>
<dbReference type="GO" id="GO:0051301">
    <property type="term" value="P:cell division"/>
    <property type="evidence" value="ECO:0007669"/>
    <property type="project" value="UniProtKB-KW"/>
</dbReference>
<keyword evidence="11" id="KW-1185">Reference proteome</keyword>
<dbReference type="Pfam" id="PF24807">
    <property type="entry name" value="WD40_CDC20-Fz"/>
    <property type="match status" value="1"/>
</dbReference>
<dbReference type="PANTHER" id="PTHR19918:SF8">
    <property type="entry name" value="FI02843P"/>
    <property type="match status" value="1"/>
</dbReference>
<dbReference type="EMBL" id="SUNJ01012594">
    <property type="protein sequence ID" value="TPP57919.1"/>
    <property type="molecule type" value="Genomic_DNA"/>
</dbReference>
<keyword evidence="3 10" id="KW-0132">Cell division</keyword>
<dbReference type="Gene3D" id="2.130.10.10">
    <property type="entry name" value="YVTN repeat-like/Quinoprotein amine dehydrogenase"/>
    <property type="match status" value="1"/>
</dbReference>
<dbReference type="GO" id="GO:0010997">
    <property type="term" value="F:anaphase-promoting complex binding"/>
    <property type="evidence" value="ECO:0007669"/>
    <property type="project" value="InterPro"/>
</dbReference>
<evidence type="ECO:0000259" key="9">
    <source>
        <dbReference type="Pfam" id="PF24807"/>
    </source>
</evidence>
<keyword evidence="6" id="KW-0131">Cell cycle</keyword>
<dbReference type="InterPro" id="IPR036322">
    <property type="entry name" value="WD40_repeat_dom_sf"/>
</dbReference>
<keyword evidence="4" id="KW-0677">Repeat</keyword>
<evidence type="ECO:0000256" key="1">
    <source>
        <dbReference type="ARBA" id="ARBA00006445"/>
    </source>
</evidence>
<dbReference type="OrthoDB" id="10263272at2759"/>
<feature type="region of interest" description="Disordered" evidence="8">
    <location>
        <begin position="52"/>
        <end position="89"/>
    </location>
</feature>
<reference evidence="10 11" key="1">
    <citation type="submission" date="2019-04" db="EMBL/GenBank/DDBJ databases">
        <title>Annotation for the trematode Fasciola gigantica.</title>
        <authorList>
            <person name="Choi Y.-J."/>
        </authorList>
    </citation>
    <scope>NUCLEOTIDE SEQUENCE [LARGE SCALE GENOMIC DNA]</scope>
    <source>
        <strain evidence="10">Uganda_cow_1</strain>
    </source>
</reference>
<dbReference type="InterPro" id="IPR033010">
    <property type="entry name" value="Cdc20/Fizzy"/>
</dbReference>
<gene>
    <name evidence="10" type="ORF">FGIG_08424</name>
</gene>
<dbReference type="PANTHER" id="PTHR19918">
    <property type="entry name" value="CELL DIVISION CYCLE 20 CDC20 FIZZY -RELATED"/>
    <property type="match status" value="1"/>
</dbReference>
<comment type="caution">
    <text evidence="10">The sequence shown here is derived from an EMBL/GenBank/DDBJ whole genome shotgun (WGS) entry which is preliminary data.</text>
</comment>
<feature type="repeat" description="WD" evidence="7">
    <location>
        <begin position="325"/>
        <end position="356"/>
    </location>
</feature>
<evidence type="ECO:0000256" key="6">
    <source>
        <dbReference type="ARBA" id="ARBA00023306"/>
    </source>
</evidence>
<dbReference type="SMART" id="SM00320">
    <property type="entry name" value="WD40"/>
    <property type="match status" value="4"/>
</dbReference>
<evidence type="ECO:0000256" key="2">
    <source>
        <dbReference type="ARBA" id="ARBA00022574"/>
    </source>
</evidence>
<dbReference type="GO" id="GO:1990757">
    <property type="term" value="F:ubiquitin ligase activator activity"/>
    <property type="evidence" value="ECO:0007669"/>
    <property type="project" value="TreeGrafter"/>
</dbReference>
<feature type="region of interest" description="Disordered" evidence="8">
    <location>
        <begin position="1"/>
        <end position="20"/>
    </location>
</feature>
<dbReference type="InterPro" id="IPR056150">
    <property type="entry name" value="WD40_CDC20-Fz"/>
</dbReference>
<name>A0A504YCF5_FASGI</name>
<dbReference type="PROSITE" id="PS50082">
    <property type="entry name" value="WD_REPEATS_2"/>
    <property type="match status" value="1"/>
</dbReference>
<dbReference type="InterPro" id="IPR001680">
    <property type="entry name" value="WD40_rpt"/>
</dbReference>
<protein>
    <submittedName>
        <fullName evidence="10">Cell division cycle 20 cofactor of APC complex</fullName>
    </submittedName>
</protein>
<evidence type="ECO:0000256" key="3">
    <source>
        <dbReference type="ARBA" id="ARBA00022618"/>
    </source>
</evidence>
<dbReference type="GO" id="GO:0005680">
    <property type="term" value="C:anaphase-promoting complex"/>
    <property type="evidence" value="ECO:0007669"/>
    <property type="project" value="TreeGrafter"/>
</dbReference>
<evidence type="ECO:0000256" key="4">
    <source>
        <dbReference type="ARBA" id="ARBA00022737"/>
    </source>
</evidence>
<proteinExistence type="inferred from homology"/>
<dbReference type="Proteomes" id="UP000316759">
    <property type="component" value="Unassembled WGS sequence"/>
</dbReference>
<comment type="similarity">
    <text evidence="1">Belongs to the WD repeat CDC20/Fizzy family.</text>
</comment>
<evidence type="ECO:0000313" key="11">
    <source>
        <dbReference type="Proteomes" id="UP000316759"/>
    </source>
</evidence>
<accession>A0A504YCF5</accession>
<dbReference type="AlphaFoldDB" id="A0A504YCF5"/>
<feature type="compositionally biased region" description="Polar residues" evidence="8">
    <location>
        <begin position="77"/>
        <end position="87"/>
    </location>
</feature>
<dbReference type="GO" id="GO:0031145">
    <property type="term" value="P:anaphase-promoting complex-dependent catabolic process"/>
    <property type="evidence" value="ECO:0007669"/>
    <property type="project" value="TreeGrafter"/>
</dbReference>
<evidence type="ECO:0000256" key="7">
    <source>
        <dbReference type="PROSITE-ProRule" id="PRU00221"/>
    </source>
</evidence>
<evidence type="ECO:0000256" key="5">
    <source>
        <dbReference type="ARBA" id="ARBA00022776"/>
    </source>
</evidence>
<dbReference type="GO" id="GO:1905786">
    <property type="term" value="P:positive regulation of anaphase-promoting complex-dependent catabolic process"/>
    <property type="evidence" value="ECO:0007669"/>
    <property type="project" value="TreeGrafter"/>
</dbReference>
<organism evidence="10 11">
    <name type="scientific">Fasciola gigantica</name>
    <name type="common">Giant liver fluke</name>
    <dbReference type="NCBI Taxonomy" id="46835"/>
    <lineage>
        <taxon>Eukaryota</taxon>
        <taxon>Metazoa</taxon>
        <taxon>Spiralia</taxon>
        <taxon>Lophotrochozoa</taxon>
        <taxon>Platyhelminthes</taxon>
        <taxon>Trematoda</taxon>
        <taxon>Digenea</taxon>
        <taxon>Plagiorchiida</taxon>
        <taxon>Echinostomata</taxon>
        <taxon>Echinostomatoidea</taxon>
        <taxon>Fasciolidae</taxon>
        <taxon>Fasciola</taxon>
    </lineage>
</organism>
<keyword evidence="2 7" id="KW-0853">WD repeat</keyword>
<dbReference type="SUPFAM" id="SSF50978">
    <property type="entry name" value="WD40 repeat-like"/>
    <property type="match status" value="1"/>
</dbReference>
<evidence type="ECO:0000313" key="10">
    <source>
        <dbReference type="EMBL" id="TPP57919.1"/>
    </source>
</evidence>